<proteinExistence type="predicted"/>
<keyword evidence="2" id="KW-1185">Reference proteome</keyword>
<dbReference type="Proteomes" id="UP001282284">
    <property type="component" value="Unassembled WGS sequence"/>
</dbReference>
<organism evidence="1 2">
    <name type="scientific">Sporosarcina saromensis</name>
    <dbReference type="NCBI Taxonomy" id="359365"/>
    <lineage>
        <taxon>Bacteria</taxon>
        <taxon>Bacillati</taxon>
        <taxon>Bacillota</taxon>
        <taxon>Bacilli</taxon>
        <taxon>Bacillales</taxon>
        <taxon>Caryophanaceae</taxon>
        <taxon>Sporosarcina</taxon>
    </lineage>
</organism>
<evidence type="ECO:0000313" key="2">
    <source>
        <dbReference type="Proteomes" id="UP001282284"/>
    </source>
</evidence>
<comment type="caution">
    <text evidence="1">The sequence shown here is derived from an EMBL/GenBank/DDBJ whole genome shotgun (WGS) entry which is preliminary data.</text>
</comment>
<name>A0ABU4G5E6_9BACL</name>
<sequence length="65" mass="7606">MEKTIEAVNVAVGSMRIDYIAHGISEKELFEEFQDFMILRGNMNLLNAQRREVDIEVMNVEFIQE</sequence>
<protein>
    <submittedName>
        <fullName evidence="1">Uncharacterized protein</fullName>
    </submittedName>
</protein>
<dbReference type="RefSeq" id="WP_317942079.1">
    <property type="nucleotide sequence ID" value="NZ_JAUBDI010000002.1"/>
</dbReference>
<evidence type="ECO:0000313" key="1">
    <source>
        <dbReference type="EMBL" id="MDW0112185.1"/>
    </source>
</evidence>
<accession>A0ABU4G5E6</accession>
<reference evidence="1 2" key="1">
    <citation type="submission" date="2023-06" db="EMBL/GenBank/DDBJ databases">
        <title>Sporosarcina sp. nov., isolated from Korean traditional fermented seafood 'Jeotgal'.</title>
        <authorList>
            <person name="Yang A.I."/>
            <person name="Shin N.-R."/>
        </authorList>
    </citation>
    <scope>NUCLEOTIDE SEQUENCE [LARGE SCALE GENOMIC DNA]</scope>
    <source>
        <strain evidence="1 2">KCTC13119</strain>
    </source>
</reference>
<gene>
    <name evidence="1" type="ORF">QT711_03240</name>
</gene>
<dbReference type="EMBL" id="JAUBDI010000002">
    <property type="protein sequence ID" value="MDW0112185.1"/>
    <property type="molecule type" value="Genomic_DNA"/>
</dbReference>